<evidence type="ECO:0000313" key="1">
    <source>
        <dbReference type="EMBL" id="KAK1141722.1"/>
    </source>
</evidence>
<evidence type="ECO:0000313" key="2">
    <source>
        <dbReference type="Proteomes" id="UP001177260"/>
    </source>
</evidence>
<reference evidence="1 2" key="1">
    <citation type="journal article" date="2023" name="ACS Omega">
        <title>Identification of the Neoaspergillic Acid Biosynthesis Gene Cluster by Establishing an In Vitro CRISPR-Ribonucleoprotein Genetic System in Aspergillus melleus.</title>
        <authorList>
            <person name="Yuan B."/>
            <person name="Grau M.F."/>
            <person name="Murata R.M."/>
            <person name="Torok T."/>
            <person name="Venkateswaran K."/>
            <person name="Stajich J.E."/>
            <person name="Wang C.C.C."/>
        </authorList>
    </citation>
    <scope>NUCLEOTIDE SEQUENCE [LARGE SCALE GENOMIC DNA]</scope>
    <source>
        <strain evidence="1 2">IMV 1140</strain>
    </source>
</reference>
<protein>
    <submittedName>
        <fullName evidence="1">Uncharacterized protein</fullName>
    </submittedName>
</protein>
<proteinExistence type="predicted"/>
<keyword evidence="2" id="KW-1185">Reference proteome</keyword>
<organism evidence="1 2">
    <name type="scientific">Aspergillus melleus</name>
    <dbReference type="NCBI Taxonomy" id="138277"/>
    <lineage>
        <taxon>Eukaryota</taxon>
        <taxon>Fungi</taxon>
        <taxon>Dikarya</taxon>
        <taxon>Ascomycota</taxon>
        <taxon>Pezizomycotina</taxon>
        <taxon>Eurotiomycetes</taxon>
        <taxon>Eurotiomycetidae</taxon>
        <taxon>Eurotiales</taxon>
        <taxon>Aspergillaceae</taxon>
        <taxon>Aspergillus</taxon>
        <taxon>Aspergillus subgen. Circumdati</taxon>
    </lineage>
</organism>
<name>A0ACC3AW06_9EURO</name>
<sequence>MSRIPGEPLDSIWNTLGESHKASVREQLDAIVDNFRSIPAPPTHECQGVFGGGNPRRCKDARRRVRVAEGPINNEDEFNQFLASNSLRAESGNIAMLRTYLEANHKLVMTHGDLHPRNIMVEVTPQPLHQDGNDALSQRPLNTVGNTDSLPTAHVTIKAVLDWEMCGWYPDYWEYVKALNTISPGDGFDDWWAYLPPRIGQMAWVNRDRWVFTLEYTLRTSPAGNRDTAILLHGRGSDGPEFYRRDLLFHDFQEPKLSLLSAQLALGIPDIPWPMGYPNPRRDRSGKACKATQILQRILTHVEWKEFTGAEGDGHWIKEPEGFDQILQFVGKQCNKVP</sequence>
<dbReference type="Proteomes" id="UP001177260">
    <property type="component" value="Unassembled WGS sequence"/>
</dbReference>
<gene>
    <name evidence="1" type="ORF">N8T08_008820</name>
</gene>
<dbReference type="EMBL" id="JAOPJF010000060">
    <property type="protein sequence ID" value="KAK1141722.1"/>
    <property type="molecule type" value="Genomic_DNA"/>
</dbReference>
<accession>A0ACC3AW06</accession>
<comment type="caution">
    <text evidence="1">The sequence shown here is derived from an EMBL/GenBank/DDBJ whole genome shotgun (WGS) entry which is preliminary data.</text>
</comment>